<evidence type="ECO:0000313" key="8">
    <source>
        <dbReference type="Proteomes" id="UP001214898"/>
    </source>
</evidence>
<evidence type="ECO:0000259" key="6">
    <source>
        <dbReference type="Pfam" id="PF07291"/>
    </source>
</evidence>
<evidence type="ECO:0000256" key="1">
    <source>
        <dbReference type="ARBA" id="ARBA00004141"/>
    </source>
</evidence>
<evidence type="ECO:0000256" key="5">
    <source>
        <dbReference type="SAM" id="Phobius"/>
    </source>
</evidence>
<name>A0AAX3RMZ5_BACIU</name>
<protein>
    <submittedName>
        <fullName evidence="7">MauE/DoxX family redox-associated membrane protein</fullName>
    </submittedName>
</protein>
<dbReference type="EMBL" id="CP120576">
    <property type="protein sequence ID" value="WEY84708.1"/>
    <property type="molecule type" value="Genomic_DNA"/>
</dbReference>
<feature type="transmembrane region" description="Helical" evidence="5">
    <location>
        <begin position="45"/>
        <end position="65"/>
    </location>
</feature>
<keyword evidence="4 5" id="KW-0472">Membrane</keyword>
<sequence length="177" mass="19809">MISISLIFRILLANIFISTSFSKIMKFSDFKKTVFSFTKINNPRVILTSSIFVITAELILSFLLFFQSMKLIGALGLLILLLVFTILISINLKKKNIIKCSCGGVLGSSFIGKKTILRNLSLMLLSFAILIIPTGTNTVNVYNFILLELGIIFLFTGLIIARNIHNLLNEKWDLNAD</sequence>
<feature type="transmembrane region" description="Helical" evidence="5">
    <location>
        <begin position="116"/>
        <end position="135"/>
    </location>
</feature>
<feature type="transmembrane region" description="Helical" evidence="5">
    <location>
        <begin position="71"/>
        <end position="90"/>
    </location>
</feature>
<evidence type="ECO:0000256" key="3">
    <source>
        <dbReference type="ARBA" id="ARBA00022989"/>
    </source>
</evidence>
<dbReference type="Proteomes" id="UP001214898">
    <property type="component" value="Chromosome"/>
</dbReference>
<dbReference type="Pfam" id="PF07291">
    <property type="entry name" value="MauE"/>
    <property type="match status" value="1"/>
</dbReference>
<proteinExistence type="predicted"/>
<organism evidence="7 8">
    <name type="scientific">Bacillus subtilis</name>
    <dbReference type="NCBI Taxonomy" id="1423"/>
    <lineage>
        <taxon>Bacteria</taxon>
        <taxon>Bacillati</taxon>
        <taxon>Bacillota</taxon>
        <taxon>Bacilli</taxon>
        <taxon>Bacillales</taxon>
        <taxon>Bacillaceae</taxon>
        <taxon>Bacillus</taxon>
    </lineage>
</organism>
<evidence type="ECO:0000313" key="7">
    <source>
        <dbReference type="EMBL" id="WEY84708.1"/>
    </source>
</evidence>
<evidence type="ECO:0000256" key="4">
    <source>
        <dbReference type="ARBA" id="ARBA00023136"/>
    </source>
</evidence>
<keyword evidence="2 5" id="KW-0812">Transmembrane</keyword>
<accession>A0AAX3RMZ5</accession>
<feature type="domain" description="Methylamine utilisation protein MauE" evidence="6">
    <location>
        <begin position="4"/>
        <end position="131"/>
    </location>
</feature>
<gene>
    <name evidence="7" type="ORF">P5633_21140</name>
</gene>
<keyword evidence="3 5" id="KW-1133">Transmembrane helix</keyword>
<dbReference type="GO" id="GO:0016020">
    <property type="term" value="C:membrane"/>
    <property type="evidence" value="ECO:0007669"/>
    <property type="project" value="UniProtKB-SubCell"/>
</dbReference>
<dbReference type="RefSeq" id="WP_277709258.1">
    <property type="nucleotide sequence ID" value="NZ_CP026036.1"/>
</dbReference>
<dbReference type="GO" id="GO:0030416">
    <property type="term" value="P:methylamine metabolic process"/>
    <property type="evidence" value="ECO:0007669"/>
    <property type="project" value="InterPro"/>
</dbReference>
<dbReference type="InterPro" id="IPR009908">
    <property type="entry name" value="Methylamine_util_MauE"/>
</dbReference>
<feature type="transmembrane region" description="Helical" evidence="5">
    <location>
        <begin position="141"/>
        <end position="161"/>
    </location>
</feature>
<evidence type="ECO:0000256" key="2">
    <source>
        <dbReference type="ARBA" id="ARBA00022692"/>
    </source>
</evidence>
<feature type="transmembrane region" description="Helical" evidence="5">
    <location>
        <begin position="6"/>
        <end position="24"/>
    </location>
</feature>
<comment type="subcellular location">
    <subcellularLocation>
        <location evidence="1">Membrane</location>
        <topology evidence="1">Multi-pass membrane protein</topology>
    </subcellularLocation>
</comment>
<dbReference type="AlphaFoldDB" id="A0AAX3RMZ5"/>
<reference evidence="7" key="1">
    <citation type="submission" date="2025-02" db="EMBL/GenBank/DDBJ databases">
        <title>Complete genome sequences of 52 Bacillus and Priestia strains isolated from West-African fermentations and 26 reference strains from the DSMZ collection.</title>
        <authorList>
            <person name="Wiedenbein E.S."/>
            <person name="Canoy T.S."/>
            <person name="Hui Y."/>
            <person name="Parkouda C."/>
            <person name="Dawende C."/>
            <person name="Ametefe E."/>
            <person name="Jespersen L."/>
            <person name="Nielsen D.S."/>
        </authorList>
    </citation>
    <scope>NUCLEOTIDE SEQUENCE</scope>
    <source>
        <strain evidence="7">PRO56</strain>
    </source>
</reference>